<dbReference type="PANTHER" id="PTHR21654:SF107">
    <property type="entry name" value="TRIHELIX TRANSCRIPTION FACTOR PTL-LIKE"/>
    <property type="match status" value="1"/>
</dbReference>
<evidence type="ECO:0000256" key="3">
    <source>
        <dbReference type="ARBA" id="ARBA00023125"/>
    </source>
</evidence>
<dbReference type="OrthoDB" id="1919525at2759"/>
<evidence type="ECO:0000256" key="5">
    <source>
        <dbReference type="ARBA" id="ARBA00023242"/>
    </source>
</evidence>
<dbReference type="Proteomes" id="UP000734854">
    <property type="component" value="Unassembled WGS sequence"/>
</dbReference>
<keyword evidence="5" id="KW-0539">Nucleus</keyword>
<dbReference type="GO" id="GO:0006355">
    <property type="term" value="P:regulation of DNA-templated transcription"/>
    <property type="evidence" value="ECO:0007669"/>
    <property type="project" value="UniProtKB-ARBA"/>
</dbReference>
<dbReference type="AlphaFoldDB" id="A0A8J5L830"/>
<keyword evidence="2" id="KW-0805">Transcription regulation</keyword>
<dbReference type="InterPro" id="IPR001005">
    <property type="entry name" value="SANT/Myb"/>
</dbReference>
<keyword evidence="9" id="KW-1185">Reference proteome</keyword>
<dbReference type="EMBL" id="JACMSC010000006">
    <property type="protein sequence ID" value="KAG6517426.1"/>
    <property type="molecule type" value="Genomic_DNA"/>
</dbReference>
<reference evidence="8 9" key="1">
    <citation type="submission" date="2020-08" db="EMBL/GenBank/DDBJ databases">
        <title>Plant Genome Project.</title>
        <authorList>
            <person name="Zhang R.-G."/>
        </authorList>
    </citation>
    <scope>NUCLEOTIDE SEQUENCE [LARGE SCALE GENOMIC DNA]</scope>
    <source>
        <tissue evidence="8">Rhizome</tissue>
    </source>
</reference>
<evidence type="ECO:0000256" key="6">
    <source>
        <dbReference type="SAM" id="MobiDB-lite"/>
    </source>
</evidence>
<keyword evidence="4" id="KW-0804">Transcription</keyword>
<evidence type="ECO:0000256" key="2">
    <source>
        <dbReference type="ARBA" id="ARBA00023015"/>
    </source>
</evidence>
<dbReference type="GO" id="GO:0003677">
    <property type="term" value="F:DNA binding"/>
    <property type="evidence" value="ECO:0007669"/>
    <property type="project" value="UniProtKB-KW"/>
</dbReference>
<dbReference type="Pfam" id="PF13837">
    <property type="entry name" value="Myb_DNA-bind_4"/>
    <property type="match status" value="1"/>
</dbReference>
<dbReference type="PROSITE" id="PS50090">
    <property type="entry name" value="MYB_LIKE"/>
    <property type="match status" value="1"/>
</dbReference>
<evidence type="ECO:0000256" key="1">
    <source>
        <dbReference type="ARBA" id="ARBA00004123"/>
    </source>
</evidence>
<keyword evidence="3" id="KW-0238">DNA-binding</keyword>
<comment type="subcellular location">
    <subcellularLocation>
        <location evidence="1">Nucleus</location>
    </subcellularLocation>
</comment>
<evidence type="ECO:0000313" key="9">
    <source>
        <dbReference type="Proteomes" id="UP000734854"/>
    </source>
</evidence>
<comment type="caution">
    <text evidence="8">The sequence shown here is derived from an EMBL/GenBank/DDBJ whole genome shotgun (WGS) entry which is preliminary data.</text>
</comment>
<dbReference type="CDD" id="cd12203">
    <property type="entry name" value="GT1"/>
    <property type="match status" value="1"/>
</dbReference>
<evidence type="ECO:0000256" key="4">
    <source>
        <dbReference type="ARBA" id="ARBA00023163"/>
    </source>
</evidence>
<feature type="domain" description="Myb-like" evidence="7">
    <location>
        <begin position="75"/>
        <end position="140"/>
    </location>
</feature>
<dbReference type="FunFam" id="1.10.10.60:FF:000342">
    <property type="entry name" value="trihelix transcription factor PTL-like"/>
    <property type="match status" value="1"/>
</dbReference>
<gene>
    <name evidence="8" type="ORF">ZIOFF_020818</name>
</gene>
<evidence type="ECO:0000259" key="7">
    <source>
        <dbReference type="PROSITE" id="PS50090"/>
    </source>
</evidence>
<proteinExistence type="predicted"/>
<feature type="region of interest" description="Disordered" evidence="6">
    <location>
        <begin position="274"/>
        <end position="293"/>
    </location>
</feature>
<protein>
    <recommendedName>
        <fullName evidence="7">Myb-like domain-containing protein</fullName>
    </recommendedName>
</protein>
<evidence type="ECO:0000313" key="8">
    <source>
        <dbReference type="EMBL" id="KAG6517426.1"/>
    </source>
</evidence>
<dbReference type="PANTHER" id="PTHR21654">
    <property type="entry name" value="FI21293P1"/>
    <property type="match status" value="1"/>
</dbReference>
<name>A0A8J5L830_ZINOF</name>
<dbReference type="GO" id="GO:0005634">
    <property type="term" value="C:nucleus"/>
    <property type="evidence" value="ECO:0007669"/>
    <property type="project" value="UniProtKB-SubCell"/>
</dbReference>
<accession>A0A8J5L830</accession>
<dbReference type="InterPro" id="IPR044822">
    <property type="entry name" value="Myb_DNA-bind_4"/>
</dbReference>
<sequence length="328" mass="37061">MDLLELHRLVAGGAKPGFDPFNLPGFSASAAPAQPGSEYPMAPPFDASAVVQPPPPLQLHPPPPPAEMQIFGLMESGGRSGRWPRQETLTLLEVRSRLDSRFREAAQKGPLWDEVSRIMAEEHGYQRSGKKCREKLENLYKYYKKTKEGKAGRQDGKHYRFFRQLEALYEKEERGTDCRDADQNPNFSGGNRVVDNINATATSTNLPPNFQLPSICLLSNCSTDSDGSSSSSDEEEESDRAAKEFIGGQISRFIEAQEAWMERMLRALEEAEAARVSRKEEQRQREAERQRTEAKRWAGERAWTEARDAAIMRALEKISRRRRSTADD</sequence>
<organism evidence="8 9">
    <name type="scientific">Zingiber officinale</name>
    <name type="common">Ginger</name>
    <name type="synonym">Amomum zingiber</name>
    <dbReference type="NCBI Taxonomy" id="94328"/>
    <lineage>
        <taxon>Eukaryota</taxon>
        <taxon>Viridiplantae</taxon>
        <taxon>Streptophyta</taxon>
        <taxon>Embryophyta</taxon>
        <taxon>Tracheophyta</taxon>
        <taxon>Spermatophyta</taxon>
        <taxon>Magnoliopsida</taxon>
        <taxon>Liliopsida</taxon>
        <taxon>Zingiberales</taxon>
        <taxon>Zingiberaceae</taxon>
        <taxon>Zingiber</taxon>
    </lineage>
</organism>